<dbReference type="InterPro" id="IPR056729">
    <property type="entry name" value="GMPPB_C"/>
</dbReference>
<evidence type="ECO:0000256" key="11">
    <source>
        <dbReference type="ARBA" id="ARBA00023268"/>
    </source>
</evidence>
<evidence type="ECO:0000256" key="10">
    <source>
        <dbReference type="ARBA" id="ARBA00022737"/>
    </source>
</evidence>
<dbReference type="STRING" id="1069083.GCA_000371805_01195"/>
<evidence type="ECO:0000256" key="4">
    <source>
        <dbReference type="ARBA" id="ARBA00007947"/>
    </source>
</evidence>
<feature type="domain" description="Mannose-1-phosphate guanyltransferase C-terminal" evidence="16">
    <location>
        <begin position="257"/>
        <end position="356"/>
    </location>
</feature>
<comment type="similarity">
    <text evidence="4">In the N-terminal section; belongs to the N-acetylglucosamine-1-phosphate uridyltransferase family.</text>
</comment>
<evidence type="ECO:0000256" key="13">
    <source>
        <dbReference type="ARBA" id="ARBA00048247"/>
    </source>
</evidence>
<dbReference type="GO" id="GO:0019134">
    <property type="term" value="F:glucosamine-1-phosphate N-acetyltransferase activity"/>
    <property type="evidence" value="ECO:0007669"/>
    <property type="project" value="UniProtKB-EC"/>
</dbReference>
<evidence type="ECO:0000256" key="1">
    <source>
        <dbReference type="ARBA" id="ARBA00005166"/>
    </source>
</evidence>
<keyword evidence="9" id="KW-0548">Nucleotidyltransferase</keyword>
<organism evidence="17 18">
    <name type="scientific">Methanocaldococcus villosus KIN24-T80</name>
    <dbReference type="NCBI Taxonomy" id="1069083"/>
    <lineage>
        <taxon>Archaea</taxon>
        <taxon>Methanobacteriati</taxon>
        <taxon>Methanobacteriota</taxon>
        <taxon>Methanomada group</taxon>
        <taxon>Methanococci</taxon>
        <taxon>Methanococcales</taxon>
        <taxon>Methanocaldococcaceae</taxon>
        <taxon>Methanocaldococcus</taxon>
    </lineage>
</organism>
<dbReference type="PANTHER" id="PTHR43584">
    <property type="entry name" value="NUCLEOTIDYL TRANSFERASE"/>
    <property type="match status" value="1"/>
</dbReference>
<dbReference type="OrthoDB" id="15372at2157"/>
<evidence type="ECO:0000256" key="9">
    <source>
        <dbReference type="ARBA" id="ARBA00022695"/>
    </source>
</evidence>
<evidence type="ECO:0000256" key="8">
    <source>
        <dbReference type="ARBA" id="ARBA00022679"/>
    </source>
</evidence>
<keyword evidence="12" id="KW-0012">Acyltransferase</keyword>
<dbReference type="SUPFAM" id="SSF51161">
    <property type="entry name" value="Trimeric LpxA-like enzymes"/>
    <property type="match status" value="1"/>
</dbReference>
<dbReference type="Pfam" id="PF00483">
    <property type="entry name" value="NTP_transferase"/>
    <property type="match status" value="1"/>
</dbReference>
<keyword evidence="10" id="KW-0677">Repeat</keyword>
<dbReference type="InterPro" id="IPR011004">
    <property type="entry name" value="Trimer_LpxA-like_sf"/>
</dbReference>
<dbReference type="Gene3D" id="3.90.550.10">
    <property type="entry name" value="Spore Coat Polysaccharide Biosynthesis Protein SpsA, Chain A"/>
    <property type="match status" value="1"/>
</dbReference>
<dbReference type="InterPro" id="IPR005835">
    <property type="entry name" value="NTP_transferase_dom"/>
</dbReference>
<dbReference type="EC" id="2.7.7.23" evidence="6"/>
<protein>
    <recommendedName>
        <fullName evidence="7">Bifunctional protein GlmU</fullName>
        <ecNumber evidence="5">2.3.1.157</ecNumber>
        <ecNumber evidence="6">2.7.7.23</ecNumber>
    </recommendedName>
</protein>
<dbReference type="AlphaFoldDB" id="N6VRF2"/>
<evidence type="ECO:0000313" key="18">
    <source>
        <dbReference type="Proteomes" id="UP000053695"/>
    </source>
</evidence>
<evidence type="ECO:0000256" key="12">
    <source>
        <dbReference type="ARBA" id="ARBA00023315"/>
    </source>
</evidence>
<dbReference type="EMBL" id="APMM01000014">
    <property type="protein sequence ID" value="ENN96470.1"/>
    <property type="molecule type" value="Genomic_DNA"/>
</dbReference>
<accession>N6VRF2</accession>
<comment type="caution">
    <text evidence="17">The sequence shown here is derived from an EMBL/GenBank/DDBJ whole genome shotgun (WGS) entry which is preliminary data.</text>
</comment>
<dbReference type="CDD" id="cd04181">
    <property type="entry name" value="NTP_transferase"/>
    <property type="match status" value="1"/>
</dbReference>
<keyword evidence="8 17" id="KW-0808">Transferase</keyword>
<dbReference type="CDD" id="cd05636">
    <property type="entry name" value="LbH_G1P_TT_C_like"/>
    <property type="match status" value="1"/>
</dbReference>
<dbReference type="GO" id="GO:0003977">
    <property type="term" value="F:UDP-N-acetylglucosamine diphosphorylase activity"/>
    <property type="evidence" value="ECO:0007669"/>
    <property type="project" value="UniProtKB-EC"/>
</dbReference>
<dbReference type="PANTHER" id="PTHR43584:SF8">
    <property type="entry name" value="N-ACETYLMURAMATE ALPHA-1-PHOSPHATE URIDYLYLTRANSFERASE"/>
    <property type="match status" value="1"/>
</dbReference>
<evidence type="ECO:0000256" key="2">
    <source>
        <dbReference type="ARBA" id="ARBA00005208"/>
    </source>
</evidence>
<evidence type="ECO:0000256" key="14">
    <source>
        <dbReference type="ARBA" id="ARBA00048493"/>
    </source>
</evidence>
<dbReference type="UniPathway" id="UPA00113">
    <property type="reaction ID" value="UER00532"/>
</dbReference>
<dbReference type="EC" id="2.3.1.157" evidence="5"/>
<comment type="catalytic activity">
    <reaction evidence="14">
        <text>N-acetyl-alpha-D-glucosamine 1-phosphate + UTP + H(+) = UDP-N-acetyl-alpha-D-glucosamine + diphosphate</text>
        <dbReference type="Rhea" id="RHEA:13509"/>
        <dbReference type="ChEBI" id="CHEBI:15378"/>
        <dbReference type="ChEBI" id="CHEBI:33019"/>
        <dbReference type="ChEBI" id="CHEBI:46398"/>
        <dbReference type="ChEBI" id="CHEBI:57705"/>
        <dbReference type="ChEBI" id="CHEBI:57776"/>
        <dbReference type="EC" id="2.7.7.23"/>
    </reaction>
</comment>
<dbReference type="InterPro" id="IPR050065">
    <property type="entry name" value="GlmU-like"/>
</dbReference>
<keyword evidence="11" id="KW-0511">Multifunctional enzyme</keyword>
<name>N6VRF2_9EURY</name>
<evidence type="ECO:0000256" key="3">
    <source>
        <dbReference type="ARBA" id="ARBA00007707"/>
    </source>
</evidence>
<keyword evidence="18" id="KW-1185">Reference proteome</keyword>
<dbReference type="PATRIC" id="fig|1069083.5.peg.439"/>
<evidence type="ECO:0000259" key="16">
    <source>
        <dbReference type="Pfam" id="PF25087"/>
    </source>
</evidence>
<dbReference type="RefSeq" id="WP_004590276.1">
    <property type="nucleotide sequence ID" value="NZ_APMM01000014.1"/>
</dbReference>
<reference evidence="17 18" key="1">
    <citation type="journal article" date="2013" name="Genome Announc.">
        <title>Draft Genome Sequence of a Highly Flagellated, Fast-Swimming Archaeon, Methanocaldococcus villosus Strain KIN24-T80 (DSM 22612).</title>
        <authorList>
            <person name="Thennarasu S."/>
            <person name="Polireddy D."/>
            <person name="Antony A."/>
            <person name="Yada M.R."/>
            <person name="Algarawi S."/>
            <person name="Sivakumar N."/>
        </authorList>
    </citation>
    <scope>NUCLEOTIDE SEQUENCE [LARGE SCALE GENOMIC DNA]</scope>
    <source>
        <strain evidence="17 18">KIN24-T80</strain>
    </source>
</reference>
<dbReference type="Gene3D" id="2.160.10.10">
    <property type="entry name" value="Hexapeptide repeat proteins"/>
    <property type="match status" value="1"/>
</dbReference>
<evidence type="ECO:0000256" key="6">
    <source>
        <dbReference type="ARBA" id="ARBA00012457"/>
    </source>
</evidence>
<proteinExistence type="inferred from homology"/>
<evidence type="ECO:0000256" key="7">
    <source>
        <dbReference type="ARBA" id="ARBA00013414"/>
    </source>
</evidence>
<dbReference type="InterPro" id="IPR023915">
    <property type="entry name" value="Bifunctiontional_GlmU_arc-type"/>
</dbReference>
<dbReference type="Proteomes" id="UP000053695">
    <property type="component" value="Unassembled WGS sequence"/>
</dbReference>
<comment type="pathway">
    <text evidence="2">Nucleotide-sugar biosynthesis; UDP-N-acetyl-alpha-D-glucosamine biosynthesis; UDP-N-acetyl-alpha-D-glucosamine from N-acetyl-alpha-D-glucosamine 1-phosphate: step 1/1.</text>
</comment>
<evidence type="ECO:0000259" key="15">
    <source>
        <dbReference type="Pfam" id="PF00483"/>
    </source>
</evidence>
<dbReference type="Pfam" id="PF25087">
    <property type="entry name" value="GMPPB_C"/>
    <property type="match status" value="1"/>
</dbReference>
<comment type="similarity">
    <text evidence="3">In the C-terminal section; belongs to the transferase hexapeptide repeat family.</text>
</comment>
<dbReference type="SUPFAM" id="SSF53448">
    <property type="entry name" value="Nucleotide-diphospho-sugar transferases"/>
    <property type="match status" value="1"/>
</dbReference>
<dbReference type="InterPro" id="IPR029044">
    <property type="entry name" value="Nucleotide-diphossugar_trans"/>
</dbReference>
<evidence type="ECO:0000256" key="5">
    <source>
        <dbReference type="ARBA" id="ARBA00012225"/>
    </source>
</evidence>
<comment type="catalytic activity">
    <reaction evidence="13">
        <text>alpha-D-glucosamine 1-phosphate + acetyl-CoA = N-acetyl-alpha-D-glucosamine 1-phosphate + CoA + H(+)</text>
        <dbReference type="Rhea" id="RHEA:13725"/>
        <dbReference type="ChEBI" id="CHEBI:15378"/>
        <dbReference type="ChEBI" id="CHEBI:57287"/>
        <dbReference type="ChEBI" id="CHEBI:57288"/>
        <dbReference type="ChEBI" id="CHEBI:57776"/>
        <dbReference type="ChEBI" id="CHEBI:58516"/>
        <dbReference type="EC" id="2.3.1.157"/>
    </reaction>
</comment>
<dbReference type="NCBIfam" id="TIGR03992">
    <property type="entry name" value="Arch_glmU"/>
    <property type="match status" value="1"/>
</dbReference>
<evidence type="ECO:0000313" key="17">
    <source>
        <dbReference type="EMBL" id="ENN96470.1"/>
    </source>
</evidence>
<dbReference type="GO" id="GO:0006048">
    <property type="term" value="P:UDP-N-acetylglucosamine biosynthetic process"/>
    <property type="evidence" value="ECO:0007669"/>
    <property type="project" value="UniProtKB-UniPathway"/>
</dbReference>
<comment type="pathway">
    <text evidence="1">Nucleotide-sugar biosynthesis; UDP-N-acetyl-alpha-D-glucosamine biosynthesis; N-acetyl-alpha-D-glucosamine 1-phosphate from alpha-D-glucosamine 6-phosphate (route II): step 2/2.</text>
</comment>
<feature type="domain" description="Nucleotidyl transferase" evidence="15">
    <location>
        <begin position="3"/>
        <end position="222"/>
    </location>
</feature>
<sequence length="408" mass="45969">MDAVILAAGKGERLRPLTENRPKPLLPIAGKPILEHIIEKIYDKVDNIYVVVKYKREKIIEHFNNYDKIVFLNQGDLEGTGEALLTAENYISDEFIVINGDIVFEDSLDEILNYDYAIAVKKVNNPENFGVFLVDEKNNIIDLEEKPKFPKSNLINAGIYKLKRDIFKYLKEIPISERGEKELTDAIKLLIKEKEVKAIELKGYWNDIGYPWSLLEANKYFLDKIETKIDGEIEENVVIKGKVIIEKGAKIRANSVIEGPAIIKSGAIVGPLAYIRPYTVLMENTFVGNSSEVKGSIIMRNTKIPHLSYVGDSIIGENCNFGCNTITANLRFDNKPVKVNIKGKRVESVRKLGVIMGDNVKTGVQVSFMPGVKVGSNCWIGANCLIDRDVEKNSFIYKKDSLIIKKLQ</sequence>
<gene>
    <name evidence="17" type="ORF">J422_02235</name>
</gene>